<reference evidence="2 4" key="1">
    <citation type="journal article" date="2011" name="Science">
        <title>Comparative functional genomics of the fission yeasts.</title>
        <authorList>
            <person name="Rhind N."/>
            <person name="Chen Z."/>
            <person name="Yassour M."/>
            <person name="Thompson D.A."/>
            <person name="Haas B.J."/>
            <person name="Habib N."/>
            <person name="Wapinski I."/>
            <person name="Roy S."/>
            <person name="Lin M.F."/>
            <person name="Heiman D.I."/>
            <person name="Young S.K."/>
            <person name="Furuya K."/>
            <person name="Guo Y."/>
            <person name="Pidoux A."/>
            <person name="Chen H.M."/>
            <person name="Robbertse B."/>
            <person name="Goldberg J.M."/>
            <person name="Aoki K."/>
            <person name="Bayne E.H."/>
            <person name="Berlin A.M."/>
            <person name="Desjardins C.A."/>
            <person name="Dobbs E."/>
            <person name="Dukaj L."/>
            <person name="Fan L."/>
            <person name="FitzGerald M.G."/>
            <person name="French C."/>
            <person name="Gujja S."/>
            <person name="Hansen K."/>
            <person name="Keifenheim D."/>
            <person name="Levin J.Z."/>
            <person name="Mosher R.A."/>
            <person name="Mueller C.A."/>
            <person name="Pfiffner J."/>
            <person name="Priest M."/>
            <person name="Russ C."/>
            <person name="Smialowska A."/>
            <person name="Swoboda P."/>
            <person name="Sykes S.M."/>
            <person name="Vaughn M."/>
            <person name="Vengrova S."/>
            <person name="Yoder R."/>
            <person name="Zeng Q."/>
            <person name="Allshire R."/>
            <person name="Baulcombe D."/>
            <person name="Birren B.W."/>
            <person name="Brown W."/>
            <person name="Ekwall K."/>
            <person name="Kellis M."/>
            <person name="Leatherwood J."/>
            <person name="Levin H."/>
            <person name="Margalit H."/>
            <person name="Martienssen R."/>
            <person name="Nieduszynski C.A."/>
            <person name="Spatafora J.W."/>
            <person name="Friedman N."/>
            <person name="Dalgaard J.Z."/>
            <person name="Baumann P."/>
            <person name="Niki H."/>
            <person name="Regev A."/>
            <person name="Nusbaum C."/>
        </authorList>
    </citation>
    <scope>NUCLEOTIDE SEQUENCE [LARGE SCALE GENOMIC DNA]</scope>
    <source>
        <strain evidence="4">yFS275 / FY16936</strain>
    </source>
</reference>
<feature type="compositionally biased region" description="Low complexity" evidence="1">
    <location>
        <begin position="99"/>
        <end position="121"/>
    </location>
</feature>
<evidence type="ECO:0000313" key="4">
    <source>
        <dbReference type="Proteomes" id="UP000001744"/>
    </source>
</evidence>
<feature type="compositionally biased region" description="Low complexity" evidence="1">
    <location>
        <begin position="129"/>
        <end position="148"/>
    </location>
</feature>
<dbReference type="eggNOG" id="KOG2027">
    <property type="taxonomic scope" value="Eukaryota"/>
</dbReference>
<gene>
    <name evidence="3" type="primary">ist1</name>
    <name evidence="2" type="ORF">SJAG_05303</name>
</gene>
<organism evidence="2 4">
    <name type="scientific">Schizosaccharomyces japonicus (strain yFS275 / FY16936)</name>
    <name type="common">Fission yeast</name>
    <dbReference type="NCBI Taxonomy" id="402676"/>
    <lineage>
        <taxon>Eukaryota</taxon>
        <taxon>Fungi</taxon>
        <taxon>Dikarya</taxon>
        <taxon>Ascomycota</taxon>
        <taxon>Taphrinomycotina</taxon>
        <taxon>Schizosaccharomycetes</taxon>
        <taxon>Schizosaccharomycetales</taxon>
        <taxon>Schizosaccharomycetaceae</taxon>
        <taxon>Schizosaccharomyces</taxon>
    </lineage>
</organism>
<dbReference type="STRING" id="402676.B6K4C3"/>
<evidence type="ECO:0000313" key="2">
    <source>
        <dbReference type="EMBL" id="EEB08330.1"/>
    </source>
</evidence>
<dbReference type="AlphaFoldDB" id="B6K4C3"/>
<accession>B6K4C3</accession>
<evidence type="ECO:0000313" key="3">
    <source>
        <dbReference type="JaponicusDB" id="SJAG_05303"/>
    </source>
</evidence>
<dbReference type="HOGENOM" id="CLU_1587456_0_0_1"/>
<protein>
    <submittedName>
        <fullName evidence="2">MVB sorting pathway protein</fullName>
    </submittedName>
</protein>
<dbReference type="Proteomes" id="UP000001744">
    <property type="component" value="Unassembled WGS sequence"/>
</dbReference>
<sequence>MYAKDIERRDLSSLESWKTPLCHILAASPKVSFPELKKIHDIIVVLYRKQLHAIYSPADVQADEKFTKLLYPSIPSDELVEAYSKELKNAFPADILKATKSPTQTSSSSSPNPLSSSHSTPLADPPNISAPDPSTASSVPSVTTKPSARSGPPTFEELALRLERLKQP</sequence>
<keyword evidence="4" id="KW-1185">Reference proteome</keyword>
<name>B6K4C3_SCHJY</name>
<dbReference type="VEuPathDB" id="FungiDB:SJAG_05303"/>
<dbReference type="JaponicusDB" id="SJAG_05303">
    <property type="gene designation" value="ist1"/>
</dbReference>
<feature type="compositionally biased region" description="Basic and acidic residues" evidence="1">
    <location>
        <begin position="158"/>
        <end position="168"/>
    </location>
</feature>
<evidence type="ECO:0000256" key="1">
    <source>
        <dbReference type="SAM" id="MobiDB-lite"/>
    </source>
</evidence>
<dbReference type="GeneID" id="7051674"/>
<proteinExistence type="predicted"/>
<dbReference type="RefSeq" id="XP_002174623.1">
    <property type="nucleotide sequence ID" value="XM_002174587.1"/>
</dbReference>
<dbReference type="Gene3D" id="1.20.1260.60">
    <property type="entry name" value="Vacuolar protein sorting-associated protein Ist1"/>
    <property type="match status" value="1"/>
</dbReference>
<dbReference type="OrthoDB" id="29853at2759"/>
<feature type="region of interest" description="Disordered" evidence="1">
    <location>
        <begin position="96"/>
        <end position="168"/>
    </location>
</feature>
<dbReference type="EMBL" id="KE651167">
    <property type="protein sequence ID" value="EEB08330.1"/>
    <property type="molecule type" value="Genomic_DNA"/>
</dbReference>
<dbReference type="InterPro" id="IPR042277">
    <property type="entry name" value="IST1-like"/>
</dbReference>